<reference evidence="1" key="1">
    <citation type="submission" date="2020-08" db="EMBL/GenBank/DDBJ databases">
        <title>Multicomponent nature underlies the extraordinary mechanical properties of spider dragline silk.</title>
        <authorList>
            <person name="Kono N."/>
            <person name="Nakamura H."/>
            <person name="Mori M."/>
            <person name="Yoshida Y."/>
            <person name="Ohtoshi R."/>
            <person name="Malay A.D."/>
            <person name="Moran D.A.P."/>
            <person name="Tomita M."/>
            <person name="Numata K."/>
            <person name="Arakawa K."/>
        </authorList>
    </citation>
    <scope>NUCLEOTIDE SEQUENCE</scope>
</reference>
<accession>A0A8X6MQX9</accession>
<keyword evidence="2" id="KW-1185">Reference proteome</keyword>
<protein>
    <submittedName>
        <fullName evidence="1">Uncharacterized protein</fullName>
    </submittedName>
</protein>
<evidence type="ECO:0000313" key="2">
    <source>
        <dbReference type="Proteomes" id="UP000887013"/>
    </source>
</evidence>
<dbReference type="Proteomes" id="UP000887013">
    <property type="component" value="Unassembled WGS sequence"/>
</dbReference>
<organism evidence="1 2">
    <name type="scientific">Nephila pilipes</name>
    <name type="common">Giant wood spider</name>
    <name type="synonym">Nephila maculata</name>
    <dbReference type="NCBI Taxonomy" id="299642"/>
    <lineage>
        <taxon>Eukaryota</taxon>
        <taxon>Metazoa</taxon>
        <taxon>Ecdysozoa</taxon>
        <taxon>Arthropoda</taxon>
        <taxon>Chelicerata</taxon>
        <taxon>Arachnida</taxon>
        <taxon>Araneae</taxon>
        <taxon>Araneomorphae</taxon>
        <taxon>Entelegynae</taxon>
        <taxon>Araneoidea</taxon>
        <taxon>Nephilidae</taxon>
        <taxon>Nephila</taxon>
    </lineage>
</organism>
<evidence type="ECO:0000313" key="1">
    <source>
        <dbReference type="EMBL" id="GFS72941.1"/>
    </source>
</evidence>
<sequence>MALLWWIVLRKKMHKWCVEEILFIKSVDYHAVVAVSCHFRGEIILKYKAHIQFIRLRKFLYIRRKFVVKYSGIESINWRQTWFCTDSDANYFNSPNMENFKPDNKRMKGES</sequence>
<name>A0A8X6MQX9_NEPPI</name>
<dbReference type="AlphaFoldDB" id="A0A8X6MQX9"/>
<gene>
    <name evidence="1" type="ORF">NPIL_530231</name>
</gene>
<comment type="caution">
    <text evidence="1">The sequence shown here is derived from an EMBL/GenBank/DDBJ whole genome shotgun (WGS) entry which is preliminary data.</text>
</comment>
<proteinExistence type="predicted"/>
<dbReference type="EMBL" id="BMAW01049878">
    <property type="protein sequence ID" value="GFS72941.1"/>
    <property type="molecule type" value="Genomic_DNA"/>
</dbReference>